<protein>
    <submittedName>
        <fullName evidence="5">Aste57867_14876 protein</fullName>
    </submittedName>
</protein>
<evidence type="ECO:0000313" key="6">
    <source>
        <dbReference type="Proteomes" id="UP000332933"/>
    </source>
</evidence>
<evidence type="ECO:0000256" key="2">
    <source>
        <dbReference type="SAM" id="MobiDB-lite"/>
    </source>
</evidence>
<feature type="region of interest" description="Disordered" evidence="2">
    <location>
        <begin position="413"/>
        <end position="440"/>
    </location>
</feature>
<evidence type="ECO:0000313" key="5">
    <source>
        <dbReference type="EMBL" id="VFT91693.1"/>
    </source>
</evidence>
<proteinExistence type="predicted"/>
<name>A0A485L1U1_9STRA</name>
<dbReference type="Pfam" id="PF12624">
    <property type="entry name" value="VPS13_N"/>
    <property type="match status" value="1"/>
</dbReference>
<dbReference type="InterPro" id="IPR026854">
    <property type="entry name" value="VPS13_N"/>
</dbReference>
<evidence type="ECO:0000259" key="3">
    <source>
        <dbReference type="Pfam" id="PF12624"/>
    </source>
</evidence>
<dbReference type="EMBL" id="CAADRA010005606">
    <property type="protein sequence ID" value="VFT91693.1"/>
    <property type="molecule type" value="Genomic_DNA"/>
</dbReference>
<feature type="domain" description="Chorein N-terminal" evidence="3">
    <location>
        <begin position="9"/>
        <end position="223"/>
    </location>
</feature>
<keyword evidence="6" id="KW-1185">Reference proteome</keyword>
<evidence type="ECO:0000256" key="1">
    <source>
        <dbReference type="ARBA" id="ARBA00022448"/>
    </source>
</evidence>
<dbReference type="OrthoDB" id="445152at2759"/>
<feature type="compositionally biased region" description="Polar residues" evidence="2">
    <location>
        <begin position="135"/>
        <end position="144"/>
    </location>
</feature>
<accession>A0A485L1U1</accession>
<reference evidence="5 6" key="1">
    <citation type="submission" date="2019-03" db="EMBL/GenBank/DDBJ databases">
        <authorList>
            <person name="Gaulin E."/>
            <person name="Dumas B."/>
        </authorList>
    </citation>
    <scope>NUCLEOTIDE SEQUENCE [LARGE SCALE GENOMIC DNA]</scope>
    <source>
        <strain evidence="5">CBS 568.67</strain>
    </source>
</reference>
<dbReference type="PANTHER" id="PTHR12517">
    <property type="entry name" value="VACUOLAR PROTEIN SORTING-ASSOCIATED PROTEIN 13B"/>
    <property type="match status" value="1"/>
</dbReference>
<feature type="region of interest" description="Disordered" evidence="2">
    <location>
        <begin position="323"/>
        <end position="356"/>
    </location>
</feature>
<dbReference type="Proteomes" id="UP000332933">
    <property type="component" value="Unassembled WGS sequence"/>
</dbReference>
<dbReference type="PANTHER" id="PTHR12517:SF0">
    <property type="entry name" value="INTERMEMBRANE LIPID TRANSFER PROTEIN VPS13B"/>
    <property type="match status" value="1"/>
</dbReference>
<feature type="region of interest" description="Disordered" evidence="2">
    <location>
        <begin position="107"/>
        <end position="144"/>
    </location>
</feature>
<evidence type="ECO:0000313" key="4">
    <source>
        <dbReference type="EMBL" id="KAF0694240.1"/>
    </source>
</evidence>
<keyword evidence="1" id="KW-0813">Transport</keyword>
<gene>
    <name evidence="5" type="primary">Aste57867_14876</name>
    <name evidence="4" type="ORF">As57867_014820</name>
    <name evidence="5" type="ORF">ASTE57867_14876</name>
</gene>
<reference evidence="4" key="2">
    <citation type="submission" date="2019-06" db="EMBL/GenBank/DDBJ databases">
        <title>Genomics analysis of Aphanomyces spp. identifies a new class of oomycete effector associated with host adaptation.</title>
        <authorList>
            <person name="Gaulin E."/>
        </authorList>
    </citation>
    <scope>NUCLEOTIDE SEQUENCE</scope>
    <source>
        <strain evidence="4">CBS 578.67</strain>
    </source>
</reference>
<organism evidence="5 6">
    <name type="scientific">Aphanomyces stellatus</name>
    <dbReference type="NCBI Taxonomy" id="120398"/>
    <lineage>
        <taxon>Eukaryota</taxon>
        <taxon>Sar</taxon>
        <taxon>Stramenopiles</taxon>
        <taxon>Oomycota</taxon>
        <taxon>Saprolegniomycetes</taxon>
        <taxon>Saprolegniales</taxon>
        <taxon>Verrucalvaceae</taxon>
        <taxon>Aphanomyces</taxon>
    </lineage>
</organism>
<feature type="compositionally biased region" description="Low complexity" evidence="2">
    <location>
        <begin position="339"/>
        <end position="356"/>
    </location>
</feature>
<dbReference type="InterPro" id="IPR039782">
    <property type="entry name" value="VPS13B"/>
</dbReference>
<dbReference type="EMBL" id="VJMH01005585">
    <property type="protein sequence ID" value="KAF0694240.1"/>
    <property type="molecule type" value="Genomic_DNA"/>
</dbReference>
<feature type="compositionally biased region" description="Polar residues" evidence="2">
    <location>
        <begin position="113"/>
        <end position="128"/>
    </location>
</feature>
<sequence>MLDILSSPLKSYLAQTLQFYLSKYLKDIHLEGLGFFGSDLVLNDLEIKRHVLQTALDIPSAFDFSRGFIRELRIHIPWTQILSQPIEIKLYTVELILTAKDHAAAHKRRRRNSGGSECSSVTLNTQTSKHLDPDPQTQMDPPKSSWLQSMLSKILANISIQINNLVLKYEQDDIVLSLTLGLLDVYSANEEKDWARGYEEPKGTDKIISKRMDAKDISVFLDRYTSDRLSVDFESDIIHRQVIGYEVPVLRRTNVSLRVQFALEPTAFALTTPACQYAPSQFTDPFRGRAFDGPSLVVVGLFVAELNFSLSDRQVQMLVHVATHSPGRPSGDAADHAKPSPLLRAHSSPLASSSPLEFDVITPSSSAGATLSTAGDEPINSSTPWTSWALGMLVGSSENDELEQEMLQGMAATMPPPPTSNGPIEASPSDESTEEDDKTSTAHLVTVRVSIQRASLTLRCHGDDATTHAPPSYETDCAVEYVPVANMGLVQVAASSHSKTKISKAAEPIATLDAAGCLVVWSTDQAARQDLVVEIENLVAREYRDAESSDVVLRAGTFHASNRRAVVHDNVHRSFFRPLLQDSATWNVHQRHIRRMVKDDDDDVFVYVWQPPGPRDDDDDEIDVGCVCGPVSHTLESIEAVWQSAVRTLVRGCVPKTRSIHDHVLHVLQAQFRWPLSRLAQVDSVVAEFWRDYNDSASAEANVLERLLPRLVAYTAQLANHQCRTRATPSALRVRLVEDSDASSLDISIGPVQVDVTPATIAAGIYFVDRLDFPPPVHPIHSDLTKHDNEVERRLSLWIHAAQATVHLAVDDDSTTLHLTNVMVTTLDTAQEATVAFYVDEGGIVVNAVNVVQAKSVSASFGRDLDVDTMTGISLQASVHELTSRWHARVGRDLLTRLVPRVLDVLGHESLARQFIFLELASTQDTFVGTLEAVAVTCQVSGTDILCAADIGSVTWHRLSSTSKTSARFVHTQTPWLQTKATCAITATDPHASVVVHDILESMGWRRPNEQNRLRRLDRRSVQGVIHVHVAPSEVDWRHCVHLLRVIPPTFPSLDEAEETSALTPSPRAPIDWLDNVERWSFETRVTVAASKWHLTRYLHVSTPRVSLESESASASRKPPSSNGHVGGVNLSVAASEWGVVGPLSTRIAWVHGVTATIQMQHLRHVHGKKHTHAMELDFAVAAKKIEFALAPYHLALLSSVPCVPASPTASDNSTDTSLQASTIAWCVKGGVQVLDIAVDLFAPSLRLALHVRDISTALRCSNYSPLHPIVPHEQVIIDAQLLVHDVAMREEQTLRPTSWLRNTLPTSTLLSILMCLGPEDILTFAHAVSATPPDPATLQNPLVMWQYTTTLARECNATPTPPALAVQPLVCTMEAFAPLTYDTVFLSLFTRNYGTQPQDTCVHGSMEAVDIVFSLPTLRAITHFVDKALVLVPPSSTSSSSDDVSTTMTLPHISFQMEPIRLILPSDTMLCMEGLHVESTPSGDLNIDGLSCPPFTPLRKKARGTRPTTSGFSDQHANVIGRIHNMYVALWTPNGSGVTTGPFETSMARVTGHHVMLSKVDYLVHPFLVSGHVGTSAHATVQLALHATKVTVDLPYERYLNVLGKVHAIVATLPPPRLQSVAPLSKPRDETSFAFGCHIVLDGFELNLTTHSASLHLRVGCFVLNHAVAPSVQGVVSIKNIVVGFRETKAAEETLICGPFVDPTEWQLAVEKYPEKLVSATWTIQDGILSGLVEVQGVQCHLSLAFYKALVPFVVHLVPEDATVGQPTPIHSTPFSLGTNVPMFGLLQQCKIKLLWSPSVATVQSSTRVSAVLTIGSTFASVHVGYDASDVDALTHHGRSILHHYMPLKCMDYMCTVQAVRVHMLKRSMVFRIPIPSKFTRDEWSQCEAQWTQDLHVPVVQEVQLRLTGETKQVVALQPFALDVLQGIQHMDVQIETTPIEGAICFETWTMINALVAEVEAILPAADDLTHDQPTVAAGDDDDYDDRRAHMVSSPPTLNDFTDLHCSSDSSRHHAGPGELVLSDACDPFDASRAMQPMRMSLATRDMTEDMECLVRRVNEPWDTASIDSVVVTLRWKYHLPRRVCRLLTTPLPMPPFDMAANWPRYDASDTISRLCDVSCELRCWDMTQNAYCTLGTFYVPWEPLHVKPGSSFVSALRSWVESEPAENDTIERLLQPTYYTREYMPALKSSQQWELRWRLPRAAHEAGAPVAVISALLAASLRVSSMAEPEDLSGHAITCNIPHVQVTLLRGQETLHEVARVRFTDVSCWMYNLSLLRVAGELSGELQNMVTLSSIPVLPPVQLQLGCRFDAETHIHVSSSPLHLHLSQYALKCLLELPHLFSENPKDLSDMRILVRNGMGTTLYFRQHSTSEQRQLGPYESVVYSWQSVAAPFQLQFALTSALSWSTGCGLNQRGVYYRDCDTMGSYWVDVSSEGIQTIVTLRGSIVLHNYLDRSFHCRLASNPQGDNFSAAPCASLGDCACASASFMARTDANLCVGTLHGDSIVWSNAHALVPGTELLEPATSENVTKATFVSIPHPSHRLYMWLVVKRAVATVLQRGHVPRLARYSWLEVSLWPVLQLYNSLAVPVEIAIVNKATQIAKKKVLDPRMRWVVAEYSPLQQHTLVFSTSSTVALHRFDVPRFVTVDNQDMASYPSSAIQMAVPTAGFISITRHAPVIPTRSIAIQPLYHVVNELPVDVVVEASSTKSSIRVCIPSQTAADIPFPAFLLGVQPHDTLVWSPELAWQDGPQSIHWPFRVDGATDFVVRGVLFCHPASAPCQTQRITIAPRDLLVNTTEWTLGIKPATHGSEVVPVTTLHPQAMWWVWGWDTASLVAPKPSMHSSLQWIRNRLSSNTSSTSHRPDIFTAVSFSIQKESTAKTTKGIDGFQWSVDVPLSSTATTTARRRILVPHVRNHHAMLTMHTTLHDHTVMLSVSRDPQPPLLFQNHLLDRSVGVALDRTPVMVGPEFDLEYDWTLQECVSLASEPSKSPTTASVFDDAAHTDPSVRFRLCDQDHWSNTLWVAEGIQFAKWSDERSTTTVLLVTVYKRAGTWVVRLDCIEGDGISPSLLPRRLPRRSQPHIRVDVAVDQVAVSLLDEHLLTSVMTYREVCRLAVRCLHLSILSSSRVVPETAKTRFHLGYLDHLAGFTTYCLTLQSLDLVHLFPDCNFPVVLSTFATSSSSASSSSPLADQDLVAKDVPTPGALLLRLIQAAPWPQTRALPYLHAVDVAIAPLVVQIEDTLIDKVQLWVAPLQSAFHPKDVYAIQATLPRLRVIVEPKVYIEHLAIREIALTITARALCGLDRTPLTLSAVHLTHVFCAADQLTKDIAANYVADALVHSPMVLMSLNVLGNPAGFFRDVSTGVQDLVRLPLLAVTEEGYTPYSLTKGVVHGTASFFTHASVAALTSVSGIALAVSRSMDHLALAQQPRPQMMPSTFASGLSGGLNSLGRSVLGAATGVVTTPLTLFRENQAQGKDTGKLSSDEDEMRCHAGLGASIVGVGKGLVGIVAQPMSGMASLVSQTSQGLLVEMGFGPTTPTPLQVPITRNDKLHVRWKILSHLNIPGDIQFAPAVYVGDHQDELDSSTSLPPVVVSSWLLLRDVHKSQRDVILIVSPTHVYVVDRDTEAMRCDIPLAHLSAMEQSVLEPTKLDLGIGLPALKMQWHCFRLAPLDRRRLGSVVSRLKKW</sequence>